<sequence>VTARCHGVFLFWCLSATLVSTAQNKGSDDCGGFLKNYSGWISYYKALTTNCVWTIEMKPGHKIILQILPLNLTCGKEYLEVRDQRAGPDNFLKVCGGTTFVYQSSSNVATVKYSRDSHHPASSFNVYFYGIPQGAKA</sequence>
<dbReference type="InterPro" id="IPR000124">
    <property type="entry name" value="Spermadhesin"/>
</dbReference>
<comment type="caution">
    <text evidence="5">Lacks conserved residue(s) required for the propagation of feature annotation.</text>
</comment>
<keyword evidence="3" id="KW-0964">Secreted</keyword>
<dbReference type="CDD" id="cd00041">
    <property type="entry name" value="CUB"/>
    <property type="match status" value="1"/>
</dbReference>
<feature type="chain" id="PRO_5034618695" description="CUB domain-containing protein" evidence="6">
    <location>
        <begin position="22"/>
        <end position="137"/>
    </location>
</feature>
<dbReference type="GO" id="GO:0007338">
    <property type="term" value="P:single fertilization"/>
    <property type="evidence" value="ECO:0007669"/>
    <property type="project" value="InterPro"/>
</dbReference>
<comment type="similarity">
    <text evidence="2">Belongs to the spermadhesin family.</text>
</comment>
<dbReference type="SUPFAM" id="SSF49854">
    <property type="entry name" value="Spermadhesin, CUB domain"/>
    <property type="match status" value="1"/>
</dbReference>
<dbReference type="InterPro" id="IPR000859">
    <property type="entry name" value="CUB_dom"/>
</dbReference>
<name>A0A8D0UWC6_PIG</name>
<protein>
    <recommendedName>
        <fullName evidence="7">CUB domain-containing protein</fullName>
    </recommendedName>
</protein>
<evidence type="ECO:0000256" key="5">
    <source>
        <dbReference type="PROSITE-ProRule" id="PRU00059"/>
    </source>
</evidence>
<dbReference type="AlphaFoldDB" id="A0A8D0UWC6"/>
<feature type="signal peptide" evidence="6">
    <location>
        <begin position="1"/>
        <end position="21"/>
    </location>
</feature>
<evidence type="ECO:0000256" key="6">
    <source>
        <dbReference type="SAM" id="SignalP"/>
    </source>
</evidence>
<dbReference type="Ensembl" id="ENSSSCT00025078953.1">
    <property type="protein sequence ID" value="ENSSSCP00025034277.1"/>
    <property type="gene ID" value="ENSSSCG00025057594.1"/>
</dbReference>
<evidence type="ECO:0000256" key="2">
    <source>
        <dbReference type="ARBA" id="ARBA00010668"/>
    </source>
</evidence>
<evidence type="ECO:0000313" key="9">
    <source>
        <dbReference type="Proteomes" id="UP000694727"/>
    </source>
</evidence>
<dbReference type="PROSITE" id="PS01180">
    <property type="entry name" value="CUB"/>
    <property type="match status" value="1"/>
</dbReference>
<dbReference type="Pfam" id="PF00431">
    <property type="entry name" value="CUB"/>
    <property type="match status" value="1"/>
</dbReference>
<dbReference type="SMART" id="SM00042">
    <property type="entry name" value="CUB"/>
    <property type="match status" value="1"/>
</dbReference>
<reference evidence="8" key="1">
    <citation type="submission" date="2025-08" db="UniProtKB">
        <authorList>
            <consortium name="Ensembl"/>
        </authorList>
    </citation>
    <scope>IDENTIFICATION</scope>
</reference>
<evidence type="ECO:0000256" key="1">
    <source>
        <dbReference type="ARBA" id="ARBA00004613"/>
    </source>
</evidence>
<evidence type="ECO:0000256" key="3">
    <source>
        <dbReference type="ARBA" id="ARBA00022525"/>
    </source>
</evidence>
<keyword evidence="6" id="KW-0732">Signal</keyword>
<dbReference type="GO" id="GO:0005576">
    <property type="term" value="C:extracellular region"/>
    <property type="evidence" value="ECO:0007669"/>
    <property type="project" value="UniProtKB-SubCell"/>
</dbReference>
<evidence type="ECO:0000256" key="4">
    <source>
        <dbReference type="ARBA" id="ARBA00023157"/>
    </source>
</evidence>
<dbReference type="PROSITE" id="PS00986">
    <property type="entry name" value="SPERMADHESIN_2"/>
    <property type="match status" value="1"/>
</dbReference>
<accession>A0A8D0UWC6</accession>
<dbReference type="Proteomes" id="UP000694727">
    <property type="component" value="Unplaced"/>
</dbReference>
<proteinExistence type="inferred from homology"/>
<comment type="subcellular location">
    <subcellularLocation>
        <location evidence="1">Secreted</location>
    </subcellularLocation>
</comment>
<feature type="domain" description="CUB" evidence="7">
    <location>
        <begin position="30"/>
        <end position="131"/>
    </location>
</feature>
<dbReference type="PROSITE" id="PS00985">
    <property type="entry name" value="SPERMADHESIN_1"/>
    <property type="match status" value="1"/>
</dbReference>
<evidence type="ECO:0000313" key="8">
    <source>
        <dbReference type="Ensembl" id="ENSSSCP00025034277.1"/>
    </source>
</evidence>
<dbReference type="Gene3D" id="2.60.120.290">
    <property type="entry name" value="Spermadhesin, CUB domain"/>
    <property type="match status" value="1"/>
</dbReference>
<keyword evidence="4" id="KW-1015">Disulfide bond</keyword>
<organism evidence="8 9">
    <name type="scientific">Sus scrofa</name>
    <name type="common">Pig</name>
    <dbReference type="NCBI Taxonomy" id="9823"/>
    <lineage>
        <taxon>Eukaryota</taxon>
        <taxon>Metazoa</taxon>
        <taxon>Chordata</taxon>
        <taxon>Craniata</taxon>
        <taxon>Vertebrata</taxon>
        <taxon>Euteleostomi</taxon>
        <taxon>Mammalia</taxon>
        <taxon>Eutheria</taxon>
        <taxon>Laurasiatheria</taxon>
        <taxon>Artiodactyla</taxon>
        <taxon>Suina</taxon>
        <taxon>Suidae</taxon>
        <taxon>Sus</taxon>
    </lineage>
</organism>
<evidence type="ECO:0000259" key="7">
    <source>
        <dbReference type="PROSITE" id="PS01180"/>
    </source>
</evidence>
<dbReference type="InterPro" id="IPR035914">
    <property type="entry name" value="Sperma_CUB_dom_sf"/>
</dbReference>